<proteinExistence type="predicted"/>
<dbReference type="EMBL" id="JABEMD010000025">
    <property type="protein sequence ID" value="NNH12253.1"/>
    <property type="molecule type" value="Genomic_DNA"/>
</dbReference>
<evidence type="ECO:0000313" key="2">
    <source>
        <dbReference type="Proteomes" id="UP000542973"/>
    </source>
</evidence>
<evidence type="ECO:0000313" key="1">
    <source>
        <dbReference type="EMBL" id="NNH12253.1"/>
    </source>
</evidence>
<gene>
    <name evidence="1" type="ORF">HLB16_15375</name>
</gene>
<comment type="caution">
    <text evidence="1">The sequence shown here is derived from an EMBL/GenBank/DDBJ whole genome shotgun (WGS) entry which is preliminary data.</text>
</comment>
<name>A0A849BEL4_9BURK</name>
<accession>A0A849BEL4</accession>
<dbReference type="RefSeq" id="WP_053824610.1">
    <property type="nucleotide sequence ID" value="NZ_BAAAEB010000022.1"/>
</dbReference>
<dbReference type="Proteomes" id="UP000542973">
    <property type="component" value="Unassembled WGS sequence"/>
</dbReference>
<dbReference type="AlphaFoldDB" id="A0A849BEL4"/>
<organism evidence="1 2">
    <name type="scientific">Cupriavidus gilardii</name>
    <dbReference type="NCBI Taxonomy" id="82541"/>
    <lineage>
        <taxon>Bacteria</taxon>
        <taxon>Pseudomonadati</taxon>
        <taxon>Pseudomonadota</taxon>
        <taxon>Betaproteobacteria</taxon>
        <taxon>Burkholderiales</taxon>
        <taxon>Burkholderiaceae</taxon>
        <taxon>Cupriavidus</taxon>
    </lineage>
</organism>
<protein>
    <submittedName>
        <fullName evidence="1">Uncharacterized protein</fullName>
    </submittedName>
</protein>
<sequence>MSLHFRLEPLSPPTDFHRGLRARIADPVWFLTRQWQLGELQGEDVSSPVSVAVSVTHEPLRYAPRRPDLDPARIPAEALVEAEPGDWWTIGRRIRLGRAAAPLLPALPPQRLQTLRLGPLPAPYEALSEELDGRAIFTAGLLAGHALWNEVPSPPADNWSSRRLTHDARFSAGTRALEIRDHDGGDVDWYSADAGGTVLRADAGAAAPLPSSRQLLVSRLSYPGAPHPRWWQIEDQAVDLGAFSPDRAHLGTALLLDVALAHADDWFWFPVPEPPPATNGKRPPSSGMLVTLRETVVHDSFGDIWTLAPPPVDGQYAWSLFRTTGMEAGALLIWPVAVAPHAGPWLDDVSLGIDEDANVAWAVELRADGRVLLADDTSEAAARETTRTGTRQFRYLPMTTLPAHWHPYRRTGPDGIHGDWQQGLVADLGGVLPRVRAGPASRLIGGPSRPGFGRGHEIAAEAIASSGASLRRRARLARDTEGRPVLWVERSRMPLAGPPVSHLRFDVMAEDEVPPGDGDG</sequence>
<reference evidence="1 2" key="1">
    <citation type="submission" date="2020-05" db="EMBL/GenBank/DDBJ databases">
        <title>MicrobeNet Type strains.</title>
        <authorList>
            <person name="Nicholson A.C."/>
        </authorList>
    </citation>
    <scope>NUCLEOTIDE SEQUENCE [LARGE SCALE GENOMIC DNA]</scope>
    <source>
        <strain evidence="1 2">ATCC 700815</strain>
    </source>
</reference>